<dbReference type="STRING" id="8496.A0A151NFX1"/>
<dbReference type="GO" id="GO:0003677">
    <property type="term" value="F:DNA binding"/>
    <property type="evidence" value="ECO:0007669"/>
    <property type="project" value="InterPro"/>
</dbReference>
<dbReference type="AlphaFoldDB" id="A0A151NFX1"/>
<dbReference type="KEGG" id="amj:102561179"/>
<feature type="region of interest" description="Disordered" evidence="4">
    <location>
        <begin position="28"/>
        <end position="53"/>
    </location>
</feature>
<dbReference type="OrthoDB" id="9942157at2759"/>
<comment type="caution">
    <text evidence="6">The sequence shown here is derived from an EMBL/GenBank/DDBJ whole genome shotgun (WGS) entry which is preliminary data.</text>
</comment>
<feature type="domain" description="OCA" evidence="5">
    <location>
        <begin position="5"/>
        <end position="27"/>
    </location>
</feature>
<keyword evidence="1" id="KW-0805">Transcription regulation</keyword>
<keyword evidence="7" id="KW-1185">Reference proteome</keyword>
<reference evidence="6 7" key="1">
    <citation type="journal article" date="2012" name="Genome Biol.">
        <title>Sequencing three crocodilian genomes to illuminate the evolution of archosaurs and amniotes.</title>
        <authorList>
            <person name="St John J.A."/>
            <person name="Braun E.L."/>
            <person name="Isberg S.R."/>
            <person name="Miles L.G."/>
            <person name="Chong A.Y."/>
            <person name="Gongora J."/>
            <person name="Dalzell P."/>
            <person name="Moran C."/>
            <person name="Bed'hom B."/>
            <person name="Abzhanov A."/>
            <person name="Burgess S.C."/>
            <person name="Cooksey A.M."/>
            <person name="Castoe T.A."/>
            <person name="Crawford N.G."/>
            <person name="Densmore L.D."/>
            <person name="Drew J.C."/>
            <person name="Edwards S.V."/>
            <person name="Faircloth B.C."/>
            <person name="Fujita M.K."/>
            <person name="Greenwold M.J."/>
            <person name="Hoffmann F.G."/>
            <person name="Howard J.M."/>
            <person name="Iguchi T."/>
            <person name="Janes D.E."/>
            <person name="Khan S.Y."/>
            <person name="Kohno S."/>
            <person name="de Koning A.J."/>
            <person name="Lance S.L."/>
            <person name="McCarthy F.M."/>
            <person name="McCormack J.E."/>
            <person name="Merchant M.E."/>
            <person name="Peterson D.G."/>
            <person name="Pollock D.D."/>
            <person name="Pourmand N."/>
            <person name="Raney B.J."/>
            <person name="Roessler K.A."/>
            <person name="Sanford J.R."/>
            <person name="Sawyer R.H."/>
            <person name="Schmidt C.J."/>
            <person name="Triplett E.W."/>
            <person name="Tuberville T.D."/>
            <person name="Venegas-Anaya M."/>
            <person name="Howard J.T."/>
            <person name="Jarvis E.D."/>
            <person name="Guillette L.J.Jr."/>
            <person name="Glenn T.C."/>
            <person name="Green R.E."/>
            <person name="Ray D.A."/>
        </authorList>
    </citation>
    <scope>NUCLEOTIDE SEQUENCE [LARGE SCALE GENOMIC DNA]</scope>
    <source>
        <strain evidence="6">KSC_2009_1</strain>
    </source>
</reference>
<sequence length="249" mass="27673">MSGKPKVYQGVRVKITVKELLQQRRARQAVTDATVPRGDNGGSVQFPEPASPPCTEPYFEAEPIASAPSYFQPRAFPNCISCEENPSYLEQLFDSYLQAEPPSDTSLNAFQTSAHYNPDIFQPAPLSYNQSLVPGSPDSPDLSSPLDYTYSPPQLPPFAPLNYSTPSPLDTKNYGYPGEEWAYHAHPHPQSSCSPSACYCTSCGSEHLESIRVSEYYPYPSTDCMDYLPPATMADDFFRRDRSCDICYS</sequence>
<proteinExistence type="predicted"/>
<dbReference type="EMBL" id="AKHW03003120">
    <property type="protein sequence ID" value="KYO35726.1"/>
    <property type="molecule type" value="Genomic_DNA"/>
</dbReference>
<name>A0A151NFX1_ALLMI</name>
<dbReference type="Proteomes" id="UP000050525">
    <property type="component" value="Unassembled WGS sequence"/>
</dbReference>
<protein>
    <submittedName>
        <fullName evidence="6">Colorectal cancer-associated protein 2</fullName>
    </submittedName>
</protein>
<evidence type="ECO:0000256" key="4">
    <source>
        <dbReference type="SAM" id="MobiDB-lite"/>
    </source>
</evidence>
<dbReference type="PROSITE" id="PS52003">
    <property type="entry name" value="OCA"/>
    <property type="match status" value="1"/>
</dbReference>
<dbReference type="PANTHER" id="PTHR36689">
    <property type="entry name" value="COLORECTAL CANCER-ASSOCIATED PROTEIN 2"/>
    <property type="match status" value="1"/>
</dbReference>
<dbReference type="GO" id="GO:0070974">
    <property type="term" value="F:POU domain binding"/>
    <property type="evidence" value="ECO:0007669"/>
    <property type="project" value="InterPro"/>
</dbReference>
<keyword evidence="2" id="KW-0010">Activator</keyword>
<evidence type="ECO:0000256" key="1">
    <source>
        <dbReference type="ARBA" id="ARBA00023015"/>
    </source>
</evidence>
<accession>A0A151NFX1</accession>
<dbReference type="PANTHER" id="PTHR36689:SF1">
    <property type="entry name" value="POU CLASS 2 HOMEOBOX ASSOCIATING FACTOR 3"/>
    <property type="match status" value="1"/>
</dbReference>
<evidence type="ECO:0000256" key="2">
    <source>
        <dbReference type="ARBA" id="ARBA00023159"/>
    </source>
</evidence>
<dbReference type="InterPro" id="IPR043265">
    <property type="entry name" value="OCAT2"/>
</dbReference>
<organism evidence="6 7">
    <name type="scientific">Alligator mississippiensis</name>
    <name type="common">American alligator</name>
    <dbReference type="NCBI Taxonomy" id="8496"/>
    <lineage>
        <taxon>Eukaryota</taxon>
        <taxon>Metazoa</taxon>
        <taxon>Chordata</taxon>
        <taxon>Craniata</taxon>
        <taxon>Vertebrata</taxon>
        <taxon>Euteleostomi</taxon>
        <taxon>Archelosauria</taxon>
        <taxon>Archosauria</taxon>
        <taxon>Crocodylia</taxon>
        <taxon>Alligatoridae</taxon>
        <taxon>Alligatorinae</taxon>
        <taxon>Alligator</taxon>
    </lineage>
</organism>
<keyword evidence="3" id="KW-0804">Transcription</keyword>
<evidence type="ECO:0000313" key="7">
    <source>
        <dbReference type="Proteomes" id="UP000050525"/>
    </source>
</evidence>
<evidence type="ECO:0000256" key="3">
    <source>
        <dbReference type="ARBA" id="ARBA00023163"/>
    </source>
</evidence>
<gene>
    <name evidence="6" type="primary">COLCA2</name>
    <name evidence="6" type="ORF">Y1Q_0010164</name>
</gene>
<dbReference type="eggNOG" id="ENOG502S1YS">
    <property type="taxonomic scope" value="Eukaryota"/>
</dbReference>
<evidence type="ECO:0000259" key="5">
    <source>
        <dbReference type="PROSITE" id="PS52003"/>
    </source>
</evidence>
<dbReference type="InterPro" id="IPR047571">
    <property type="entry name" value="OCA"/>
</dbReference>
<evidence type="ECO:0000313" key="6">
    <source>
        <dbReference type="EMBL" id="KYO35726.1"/>
    </source>
</evidence>